<dbReference type="InterPro" id="IPR011711">
    <property type="entry name" value="GntR_C"/>
</dbReference>
<reference evidence="5 6" key="1">
    <citation type="submission" date="2019-09" db="EMBL/GenBank/DDBJ databases">
        <title>Phylogeny of genus Pseudoclavibacter and closely related genus.</title>
        <authorList>
            <person name="Li Y."/>
        </authorList>
    </citation>
    <scope>NUCLEOTIDE SEQUENCE [LARGE SCALE GENOMIC DNA]</scope>
    <source>
        <strain evidence="5 6">KCTC 13959</strain>
    </source>
</reference>
<dbReference type="PANTHER" id="PTHR43537">
    <property type="entry name" value="TRANSCRIPTIONAL REGULATOR, GNTR FAMILY"/>
    <property type="match status" value="1"/>
</dbReference>
<keyword evidence="2" id="KW-0238">DNA-binding</keyword>
<dbReference type="EMBL" id="WBKB01000001">
    <property type="protein sequence ID" value="KAB1645121.1"/>
    <property type="molecule type" value="Genomic_DNA"/>
</dbReference>
<dbReference type="Gene3D" id="1.10.10.10">
    <property type="entry name" value="Winged helix-like DNA-binding domain superfamily/Winged helix DNA-binding domain"/>
    <property type="match status" value="1"/>
</dbReference>
<dbReference type="Gene3D" id="1.20.120.530">
    <property type="entry name" value="GntR ligand-binding domain-like"/>
    <property type="match status" value="1"/>
</dbReference>
<feature type="domain" description="HTH gntR-type" evidence="4">
    <location>
        <begin position="10"/>
        <end position="80"/>
    </location>
</feature>
<dbReference type="InterPro" id="IPR008920">
    <property type="entry name" value="TF_FadR/GntR_C"/>
</dbReference>
<dbReference type="PRINTS" id="PR00035">
    <property type="entry name" value="HTHGNTR"/>
</dbReference>
<dbReference type="Pfam" id="PF00392">
    <property type="entry name" value="GntR"/>
    <property type="match status" value="1"/>
</dbReference>
<dbReference type="InterPro" id="IPR036388">
    <property type="entry name" value="WH-like_DNA-bd_sf"/>
</dbReference>
<sequence length="244" mass="27305">MSLPASRRPQKMALLVAQQIVTDIQTRGAGPGDRLPPEKQMLEEYQIGRGTLRESLRFLELQGLISLKPGPGGGPIVERPNGTGLATSLTLLLQLENAPYRDVVEARETIEPAMARYAASRITDEELAALKESVDRMSEHIKDEEIFAETNHEFHEVIAKASGNSLFTHMIDALTGILDGTTMGIEYPEHRRKHVVEAHRRIYEALASRDAAAASNTMLEHIEEYSKYISRKYPDTIMEPISWE</sequence>
<dbReference type="GO" id="GO:0003700">
    <property type="term" value="F:DNA-binding transcription factor activity"/>
    <property type="evidence" value="ECO:0007669"/>
    <property type="project" value="InterPro"/>
</dbReference>
<dbReference type="OrthoDB" id="8680240at2"/>
<dbReference type="SMART" id="SM00895">
    <property type="entry name" value="FCD"/>
    <property type="match status" value="1"/>
</dbReference>
<evidence type="ECO:0000259" key="4">
    <source>
        <dbReference type="PROSITE" id="PS50949"/>
    </source>
</evidence>
<dbReference type="PANTHER" id="PTHR43537:SF5">
    <property type="entry name" value="UXU OPERON TRANSCRIPTIONAL REGULATOR"/>
    <property type="match status" value="1"/>
</dbReference>
<dbReference type="AlphaFoldDB" id="A0A7J5BFR5"/>
<keyword evidence="3" id="KW-0804">Transcription</keyword>
<dbReference type="Proteomes" id="UP000433493">
    <property type="component" value="Unassembled WGS sequence"/>
</dbReference>
<dbReference type="Pfam" id="PF07729">
    <property type="entry name" value="FCD"/>
    <property type="match status" value="1"/>
</dbReference>
<dbReference type="InterPro" id="IPR036390">
    <property type="entry name" value="WH_DNA-bd_sf"/>
</dbReference>
<proteinExistence type="predicted"/>
<keyword evidence="6" id="KW-1185">Reference proteome</keyword>
<dbReference type="SUPFAM" id="SSF48008">
    <property type="entry name" value="GntR ligand-binding domain-like"/>
    <property type="match status" value="1"/>
</dbReference>
<dbReference type="RefSeq" id="WP_158051131.1">
    <property type="nucleotide sequence ID" value="NZ_WBKB01000001.1"/>
</dbReference>
<evidence type="ECO:0000313" key="6">
    <source>
        <dbReference type="Proteomes" id="UP000433493"/>
    </source>
</evidence>
<dbReference type="SUPFAM" id="SSF46785">
    <property type="entry name" value="Winged helix' DNA-binding domain"/>
    <property type="match status" value="1"/>
</dbReference>
<evidence type="ECO:0000256" key="2">
    <source>
        <dbReference type="ARBA" id="ARBA00023125"/>
    </source>
</evidence>
<dbReference type="SMART" id="SM00345">
    <property type="entry name" value="HTH_GNTR"/>
    <property type="match status" value="1"/>
</dbReference>
<evidence type="ECO:0000256" key="1">
    <source>
        <dbReference type="ARBA" id="ARBA00023015"/>
    </source>
</evidence>
<dbReference type="GO" id="GO:0003677">
    <property type="term" value="F:DNA binding"/>
    <property type="evidence" value="ECO:0007669"/>
    <property type="project" value="UniProtKB-KW"/>
</dbReference>
<evidence type="ECO:0000256" key="3">
    <source>
        <dbReference type="ARBA" id="ARBA00023163"/>
    </source>
</evidence>
<organism evidence="5 6">
    <name type="scientific">Gulosibacter chungangensis</name>
    <dbReference type="NCBI Taxonomy" id="979746"/>
    <lineage>
        <taxon>Bacteria</taxon>
        <taxon>Bacillati</taxon>
        <taxon>Actinomycetota</taxon>
        <taxon>Actinomycetes</taxon>
        <taxon>Micrococcales</taxon>
        <taxon>Microbacteriaceae</taxon>
        <taxon>Gulosibacter</taxon>
    </lineage>
</organism>
<keyword evidence="1" id="KW-0805">Transcription regulation</keyword>
<dbReference type="PROSITE" id="PS50949">
    <property type="entry name" value="HTH_GNTR"/>
    <property type="match status" value="1"/>
</dbReference>
<name>A0A7J5BFR5_9MICO</name>
<accession>A0A7J5BFR5</accession>
<evidence type="ECO:0000313" key="5">
    <source>
        <dbReference type="EMBL" id="KAB1645121.1"/>
    </source>
</evidence>
<comment type="caution">
    <text evidence="5">The sequence shown here is derived from an EMBL/GenBank/DDBJ whole genome shotgun (WGS) entry which is preliminary data.</text>
</comment>
<gene>
    <name evidence="5" type="ORF">F8O05_02370</name>
</gene>
<protein>
    <submittedName>
        <fullName evidence="5">FadR family transcriptional regulator</fullName>
    </submittedName>
</protein>
<dbReference type="InterPro" id="IPR000524">
    <property type="entry name" value="Tscrpt_reg_HTH_GntR"/>
</dbReference>